<dbReference type="PROSITE" id="PS50889">
    <property type="entry name" value="S4"/>
    <property type="match status" value="1"/>
</dbReference>
<feature type="active site" evidence="4">
    <location>
        <position position="146"/>
    </location>
</feature>
<dbReference type="InterPro" id="IPR020103">
    <property type="entry name" value="PsdUridine_synth_cat_dom_sf"/>
</dbReference>
<dbReference type="OrthoDB" id="9807829at2"/>
<dbReference type="InterPro" id="IPR006224">
    <property type="entry name" value="PsdUridine_synth_RluA-like_CS"/>
</dbReference>
<dbReference type="NCBIfam" id="TIGR00005">
    <property type="entry name" value="rluA_subfam"/>
    <property type="match status" value="1"/>
</dbReference>
<feature type="domain" description="RNA-binding S4" evidence="7">
    <location>
        <begin position="13"/>
        <end position="73"/>
    </location>
</feature>
<dbReference type="PANTHER" id="PTHR21600">
    <property type="entry name" value="MITOCHONDRIAL RNA PSEUDOURIDINE SYNTHASE"/>
    <property type="match status" value="1"/>
</dbReference>
<dbReference type="GO" id="GO:0003723">
    <property type="term" value="F:RNA binding"/>
    <property type="evidence" value="ECO:0007669"/>
    <property type="project" value="UniProtKB-KW"/>
</dbReference>
<dbReference type="GO" id="GO:0000455">
    <property type="term" value="P:enzyme-directed rRNA pseudouridine synthesis"/>
    <property type="evidence" value="ECO:0007669"/>
    <property type="project" value="UniProtKB-ARBA"/>
</dbReference>
<evidence type="ECO:0000256" key="1">
    <source>
        <dbReference type="ARBA" id="ARBA00000073"/>
    </source>
</evidence>
<dbReference type="SMART" id="SM00363">
    <property type="entry name" value="S4"/>
    <property type="match status" value="1"/>
</dbReference>
<proteinExistence type="inferred from homology"/>
<comment type="catalytic activity">
    <reaction evidence="1 6">
        <text>a uridine in RNA = a pseudouridine in RNA</text>
        <dbReference type="Rhea" id="RHEA:48348"/>
        <dbReference type="Rhea" id="RHEA-COMP:12068"/>
        <dbReference type="Rhea" id="RHEA-COMP:12069"/>
        <dbReference type="ChEBI" id="CHEBI:65314"/>
        <dbReference type="ChEBI" id="CHEBI:65315"/>
    </reaction>
</comment>
<dbReference type="Pfam" id="PF00849">
    <property type="entry name" value="PseudoU_synth_2"/>
    <property type="match status" value="1"/>
</dbReference>
<sequence>MKELIINKNDSGQRLDRFLKKYLSKAPQSFIYKMIRKKNIKLNNKKASPDTIVFEGDIIQLYLADKTIEKFKDQTKIKKSHLPLNIIYEDQNIILINKPAGILSHSANMDCGNNIVDSMVHYLYQKGEYNPKIEKTFMPSICNRLDRNTSGIIIGAKNYPTLKSINDAIRKRNIKRYYKTIVEGAVKKDRLIEGFLSKNEELNKVEITKKERDDSKKIITGIRVLATSDQYSLLEIELITGRTHQIRAHLASIGHPIIGDIKYGNKKTNKYFKEKYNLQSQFLHGYRIIFAELDESANYLEGKEFIAKGSETFVRIEKELFQ</sequence>
<evidence type="ECO:0000256" key="5">
    <source>
        <dbReference type="PROSITE-ProRule" id="PRU00182"/>
    </source>
</evidence>
<evidence type="ECO:0000313" key="9">
    <source>
        <dbReference type="Proteomes" id="UP000245423"/>
    </source>
</evidence>
<dbReference type="InterPro" id="IPR006225">
    <property type="entry name" value="PsdUridine_synth_RluC/D"/>
</dbReference>
<dbReference type="InterPro" id="IPR002942">
    <property type="entry name" value="S4_RNA-bd"/>
</dbReference>
<evidence type="ECO:0000259" key="7">
    <source>
        <dbReference type="SMART" id="SM00363"/>
    </source>
</evidence>
<dbReference type="InterPro" id="IPR050188">
    <property type="entry name" value="RluA_PseudoU_synthase"/>
</dbReference>
<dbReference type="SUPFAM" id="SSF55120">
    <property type="entry name" value="Pseudouridine synthase"/>
    <property type="match status" value="1"/>
</dbReference>
<dbReference type="PANTHER" id="PTHR21600:SF83">
    <property type="entry name" value="PSEUDOURIDYLATE SYNTHASE RPUSD4, MITOCHONDRIAL"/>
    <property type="match status" value="1"/>
</dbReference>
<dbReference type="InterPro" id="IPR006145">
    <property type="entry name" value="PsdUridine_synth_RsuA/RluA"/>
</dbReference>
<protein>
    <recommendedName>
        <fullName evidence="6">Pseudouridine synthase</fullName>
        <ecNumber evidence="6">5.4.99.-</ecNumber>
    </recommendedName>
</protein>
<dbReference type="PROSITE" id="PS01129">
    <property type="entry name" value="PSI_RLU"/>
    <property type="match status" value="1"/>
</dbReference>
<comment type="function">
    <text evidence="6">Responsible for synthesis of pseudouridine from uracil.</text>
</comment>
<keyword evidence="5" id="KW-0694">RNA-binding</keyword>
<dbReference type="EC" id="5.4.99.-" evidence="6"/>
<gene>
    <name evidence="8" type="ORF">CUESP1_2441</name>
</gene>
<dbReference type="Proteomes" id="UP000245423">
    <property type="component" value="Chromosome 1"/>
</dbReference>
<dbReference type="HOGENOM" id="CLU_016902_1_0_9"/>
<evidence type="ECO:0000256" key="6">
    <source>
        <dbReference type="RuleBase" id="RU362028"/>
    </source>
</evidence>
<dbReference type="Gene3D" id="3.10.290.10">
    <property type="entry name" value="RNA-binding S4 domain"/>
    <property type="match status" value="1"/>
</dbReference>
<dbReference type="GO" id="GO:0120159">
    <property type="term" value="F:rRNA pseudouridine synthase activity"/>
    <property type="evidence" value="ECO:0007669"/>
    <property type="project" value="UniProtKB-ARBA"/>
</dbReference>
<name>M1ZIY1_9FIRM</name>
<dbReference type="RefSeq" id="WP_005588997.1">
    <property type="nucleotide sequence ID" value="NZ_LT669839.1"/>
</dbReference>
<dbReference type="CDD" id="cd02869">
    <property type="entry name" value="PseudoU_synth_RluA_like"/>
    <property type="match status" value="1"/>
</dbReference>
<evidence type="ECO:0000256" key="2">
    <source>
        <dbReference type="ARBA" id="ARBA00010876"/>
    </source>
</evidence>
<dbReference type="SUPFAM" id="SSF55174">
    <property type="entry name" value="Alpha-L RNA-binding motif"/>
    <property type="match status" value="1"/>
</dbReference>
<dbReference type="InterPro" id="IPR036986">
    <property type="entry name" value="S4_RNA-bd_sf"/>
</dbReference>
<organism evidence="8 9">
    <name type="scientific">[Clostridium] ultunense Esp</name>
    <dbReference type="NCBI Taxonomy" id="1288971"/>
    <lineage>
        <taxon>Bacteria</taxon>
        <taxon>Bacillati</taxon>
        <taxon>Bacillota</taxon>
        <taxon>Tissierellia</taxon>
        <taxon>Tissierellales</taxon>
        <taxon>Tepidimicrobiaceae</taxon>
        <taxon>Schnuerera</taxon>
    </lineage>
</organism>
<keyword evidence="3 6" id="KW-0413">Isomerase</keyword>
<evidence type="ECO:0000256" key="3">
    <source>
        <dbReference type="ARBA" id="ARBA00023235"/>
    </source>
</evidence>
<dbReference type="Gene3D" id="3.30.2350.10">
    <property type="entry name" value="Pseudouridine synthase"/>
    <property type="match status" value="1"/>
</dbReference>
<accession>M1ZIY1</accession>
<dbReference type="AlphaFoldDB" id="M1ZIY1"/>
<evidence type="ECO:0000256" key="4">
    <source>
        <dbReference type="PIRSR" id="PIRSR606225-1"/>
    </source>
</evidence>
<dbReference type="EMBL" id="LT669839">
    <property type="protein sequence ID" value="SHD77787.1"/>
    <property type="molecule type" value="Genomic_DNA"/>
</dbReference>
<comment type="similarity">
    <text evidence="2 6">Belongs to the pseudouridine synthase RluA family.</text>
</comment>
<reference evidence="8 9" key="1">
    <citation type="submission" date="2016-11" db="EMBL/GenBank/DDBJ databases">
        <authorList>
            <person name="Manzoor S."/>
        </authorList>
    </citation>
    <scope>NUCLEOTIDE SEQUENCE [LARGE SCALE GENOMIC DNA]</scope>
    <source>
        <strain evidence="8">Clostridium ultunense strain Esp</strain>
    </source>
</reference>
<dbReference type="Pfam" id="PF01479">
    <property type="entry name" value="S4"/>
    <property type="match status" value="1"/>
</dbReference>
<keyword evidence="9" id="KW-1185">Reference proteome</keyword>
<evidence type="ECO:0000313" key="8">
    <source>
        <dbReference type="EMBL" id="SHD77787.1"/>
    </source>
</evidence>